<dbReference type="RefSeq" id="YP_010731739.1">
    <property type="nucleotide sequence ID" value="NC_072811.1"/>
</dbReference>
<sequence>MAIEIVVEDGTGKANANSYVSVADARQYAANRGVTLGDDEAIAAQLINATDYLLTFECEYVGYRTNDGQALSWPRTDAYYGGGCSGKLIAAADEVPAQIKAAQCQAVIAQFNGIELMPNYTASDFVTEETVGPITTKYADPLAVGMRPTLSAVDSMLAPLFGKCATNGGMLKTVRV</sequence>
<dbReference type="KEGG" id="vg:79513860"/>
<dbReference type="EMBL" id="MH362766">
    <property type="protein sequence ID" value="AXC34268.1"/>
    <property type="molecule type" value="Genomic_DNA"/>
</dbReference>
<feature type="domain" description="Putative DnaT-like" evidence="1">
    <location>
        <begin position="4"/>
        <end position="175"/>
    </location>
</feature>
<dbReference type="Pfam" id="PF20557">
    <property type="entry name" value="DnaT_2"/>
    <property type="match status" value="1"/>
</dbReference>
<dbReference type="Proteomes" id="UP000252726">
    <property type="component" value="Segment"/>
</dbReference>
<accession>A0A2Z5H527</accession>
<organism evidence="2 3">
    <name type="scientific">Escherichia phage Halfdan</name>
    <dbReference type="NCBI Taxonomy" id="2234092"/>
    <lineage>
        <taxon>Viruses</taxon>
        <taxon>Duplodnaviria</taxon>
        <taxon>Heunggongvirae</taxon>
        <taxon>Uroviricota</taxon>
        <taxon>Caudoviricetes</taxon>
        <taxon>Halfdanvirus</taxon>
        <taxon>Halfdanvirus halfdan</taxon>
    </lineage>
</organism>
<evidence type="ECO:0000313" key="2">
    <source>
        <dbReference type="EMBL" id="AXC34268.1"/>
    </source>
</evidence>
<proteinExistence type="predicted"/>
<protein>
    <recommendedName>
        <fullName evidence="1">Putative DnaT-like domain-containing protein</fullName>
    </recommendedName>
</protein>
<reference evidence="3" key="1">
    <citation type="submission" date="2018-05" db="EMBL/GenBank/DDBJ databases">
        <title>Exploring Bacteriophages for Innovative Applications.</title>
        <authorList>
            <person name="Olsen N.S."/>
            <person name="Kot W."/>
            <person name="Hansen L.H."/>
        </authorList>
    </citation>
    <scope>NUCLEOTIDE SEQUENCE [LARGE SCALE GENOMIC DNA]</scope>
</reference>
<evidence type="ECO:0000259" key="1">
    <source>
        <dbReference type="Pfam" id="PF20557"/>
    </source>
</evidence>
<keyword evidence="3" id="KW-1185">Reference proteome</keyword>
<dbReference type="GeneID" id="79513860"/>
<evidence type="ECO:0000313" key="3">
    <source>
        <dbReference type="Proteomes" id="UP000252726"/>
    </source>
</evidence>
<name>A0A2Z5H527_9CAUD</name>
<dbReference type="InterPro" id="IPR046787">
    <property type="entry name" value="DnaT_2"/>
</dbReference>